<organism evidence="1 2">
    <name type="scientific">Bauhinia variegata</name>
    <name type="common">Purple orchid tree</name>
    <name type="synonym">Phanera variegata</name>
    <dbReference type="NCBI Taxonomy" id="167791"/>
    <lineage>
        <taxon>Eukaryota</taxon>
        <taxon>Viridiplantae</taxon>
        <taxon>Streptophyta</taxon>
        <taxon>Embryophyta</taxon>
        <taxon>Tracheophyta</taxon>
        <taxon>Spermatophyta</taxon>
        <taxon>Magnoliopsida</taxon>
        <taxon>eudicotyledons</taxon>
        <taxon>Gunneridae</taxon>
        <taxon>Pentapetalae</taxon>
        <taxon>rosids</taxon>
        <taxon>fabids</taxon>
        <taxon>Fabales</taxon>
        <taxon>Fabaceae</taxon>
        <taxon>Cercidoideae</taxon>
        <taxon>Cercideae</taxon>
        <taxon>Bauhiniinae</taxon>
        <taxon>Bauhinia</taxon>
    </lineage>
</organism>
<comment type="caution">
    <text evidence="1">The sequence shown here is derived from an EMBL/GenBank/DDBJ whole genome shotgun (WGS) entry which is preliminary data.</text>
</comment>
<dbReference type="Proteomes" id="UP000828941">
    <property type="component" value="Chromosome 12"/>
</dbReference>
<name>A0ACB9LFF7_BAUVA</name>
<accession>A0ACB9LFF7</accession>
<proteinExistence type="predicted"/>
<evidence type="ECO:0000313" key="1">
    <source>
        <dbReference type="EMBL" id="KAI4308198.1"/>
    </source>
</evidence>
<dbReference type="EMBL" id="CM039437">
    <property type="protein sequence ID" value="KAI4308198.1"/>
    <property type="molecule type" value="Genomic_DNA"/>
</dbReference>
<reference evidence="1 2" key="1">
    <citation type="journal article" date="2022" name="DNA Res.">
        <title>Chromosomal-level genome assembly of the orchid tree Bauhinia variegata (Leguminosae; Cercidoideae) supports the allotetraploid origin hypothesis of Bauhinia.</title>
        <authorList>
            <person name="Zhong Y."/>
            <person name="Chen Y."/>
            <person name="Zheng D."/>
            <person name="Pang J."/>
            <person name="Liu Y."/>
            <person name="Luo S."/>
            <person name="Meng S."/>
            <person name="Qian L."/>
            <person name="Wei D."/>
            <person name="Dai S."/>
            <person name="Zhou R."/>
        </authorList>
    </citation>
    <scope>NUCLEOTIDE SEQUENCE [LARGE SCALE GENOMIC DNA]</scope>
    <source>
        <strain evidence="1">BV-YZ2020</strain>
    </source>
</reference>
<evidence type="ECO:0000313" key="2">
    <source>
        <dbReference type="Proteomes" id="UP000828941"/>
    </source>
</evidence>
<gene>
    <name evidence="1" type="ORF">L6164_031296</name>
</gene>
<keyword evidence="2" id="KW-1185">Reference proteome</keyword>
<sequence length="302" mass="33880">MVPDMDRRGMNNVIELVLHSCSEIECLIDTHTSLFQRKVLFSNLVTLRLEECQKVTSVFPAASMSGALGKLEEIKIRHCSKLKHIIAEDELEERNIGGGGSNLRPFQNLRVLEVQECESLESIIPVLFAQGLQKLEDIKLRKNPKLTYVFGTQRDYHLSLFEIVSLVEIKLPALRRVRLKSLSDIIDICPENCHPSSPNLKDVECIECPGLGTTTIRSKFNSQRRQQGQTIISRVPGIGEETQEEDEEMAAKPGWLSLVSCLGINQQPQHLKSNEFTKGATCSTSTTFAASLQDFEFDPSTH</sequence>
<protein>
    <submittedName>
        <fullName evidence="1">Uncharacterized protein</fullName>
    </submittedName>
</protein>